<keyword evidence="6 8" id="KW-0067">ATP-binding</keyword>
<keyword evidence="1 7" id="KW-0853">WD repeat</keyword>
<evidence type="ECO:0000313" key="13">
    <source>
        <dbReference type="Proteomes" id="UP000326354"/>
    </source>
</evidence>
<dbReference type="SMART" id="SM00220">
    <property type="entry name" value="S_TKc"/>
    <property type="match status" value="1"/>
</dbReference>
<keyword evidence="10" id="KW-0812">Transmembrane</keyword>
<dbReference type="RefSeq" id="WP_151967937.1">
    <property type="nucleotide sequence ID" value="NZ_AP019860.1"/>
</dbReference>
<evidence type="ECO:0000256" key="8">
    <source>
        <dbReference type="PROSITE-ProRule" id="PRU10141"/>
    </source>
</evidence>
<sequence>MNSKQQLISRIIFQQKWMSEAQIRSAYANFCTANLSISFLDFLEEKQLILPAQKASIVKIITASLHQTQRTNFTVRENQRFLQYHVEKEIGHGGMGIVYKARDLKLQRDVAIKVLSNTNRDSVKRLIQEARTIARLNHPYVIKIYDVGETRVSYFAMEYIDGQTLEEYIHSQKMSFDKWAVFFHKVTQAVDFIHQNEIIHRDIKPANIMIDQHGEPRLMDFGLAKTYEDKSLPCGFVGTPSYASPEQIESNSVTYHSDIYSLGATLYEALTKAQIFQGEMVHLVYQIVKSDPIRPKVLNPSIPLDLQAICLKCVAKKPLHRYKTAADLATDLNNFIHNRPVMAKSPSYFDIAKKWIARNMLLSCFIFLFLASIHIALAIFISANNNLSKAYEELQQQQTQTEEQKYKMQLQLYHASLEKMEQFIQQNSFVHFRKTLNQYSQKNFLLNTSQNYLLLSKKINPAQKLETRLLSNLYSKPKNLVPYSFHFSNFSVNNSNTFLATNYGKDLQIVHIESGSQKKYSLEERISCSVFHPYEHQLFVAGEHGAVFKVDLTTEKITRFAIDPQPNAWVTFCHFSNDGSQVVYCIVNRQGESTFVFIDWQTHKYTVVHPQLTVRTNEGSTMNMEQVLNIAYTPNKRVLLLTGRRDEGLGIFYLAKNMAVKLLETPTIITDFAAYNNYIITSHTDGQLIIGKINDRRQKIVYRQITKWQAHQDSIYSVSATKDYIISCSKDKTIKIWDYNGKLHHTFPDSHFKRAHFIPKNNQLITINFSQHIQLWSLQRKSPIVLPTGKQWANLAISPQSNYLALTMKTAVSLVQIWDLQTHKPVKIFPENLFNINFRQMNSVFLNDTQLLTRGHKVVRYWNIDKANEMGQILQYPNQNYTHIQRVQTMTCGKDGILTADVRKLCLWNKQSKQLEREWKSTFGEISFADFYDKDTLILGSHTNLSLQLEFINRHNDQVHKTPLMMYTEEQAVTFNYPIKQHKILSLNNKRYLFFISPGRSVIYMFTCDPTRKEQTLSAVFVGHSGNINNIQFMHDNSRMVSAGNDHTIKIWDLENIKKYPVENECLLSIEEHTAPVTGIVFNKDYSQLISASEDKTIRIWSLKR</sequence>
<dbReference type="PANTHER" id="PTHR43289:SF34">
    <property type="entry name" value="SERINE_THREONINE-PROTEIN KINASE YBDM-RELATED"/>
    <property type="match status" value="1"/>
</dbReference>
<evidence type="ECO:0000256" key="3">
    <source>
        <dbReference type="ARBA" id="ARBA00022737"/>
    </source>
</evidence>
<feature type="repeat" description="WD" evidence="7">
    <location>
        <begin position="708"/>
        <end position="738"/>
    </location>
</feature>
<gene>
    <name evidence="12" type="ORF">UABAM_02105</name>
</gene>
<dbReference type="SUPFAM" id="SSF56112">
    <property type="entry name" value="Protein kinase-like (PK-like)"/>
    <property type="match status" value="1"/>
</dbReference>
<evidence type="ECO:0000256" key="2">
    <source>
        <dbReference type="ARBA" id="ARBA00022679"/>
    </source>
</evidence>
<dbReference type="InterPro" id="IPR001680">
    <property type="entry name" value="WD40_rpt"/>
</dbReference>
<feature type="repeat" description="WD" evidence="7">
    <location>
        <begin position="1021"/>
        <end position="1056"/>
    </location>
</feature>
<keyword evidence="10" id="KW-0472">Membrane</keyword>
<dbReference type="InterPro" id="IPR000719">
    <property type="entry name" value="Prot_kinase_dom"/>
</dbReference>
<proteinExistence type="predicted"/>
<dbReference type="InterPro" id="IPR017441">
    <property type="entry name" value="Protein_kinase_ATP_BS"/>
</dbReference>
<dbReference type="Pfam" id="PF00400">
    <property type="entry name" value="WD40"/>
    <property type="match status" value="3"/>
</dbReference>
<keyword evidence="9" id="KW-0175">Coiled coil</keyword>
<dbReference type="OrthoDB" id="500858at2"/>
<dbReference type="PROSITE" id="PS50294">
    <property type="entry name" value="WD_REPEATS_REGION"/>
    <property type="match status" value="3"/>
</dbReference>
<keyword evidence="10" id="KW-1133">Transmembrane helix</keyword>
<evidence type="ECO:0000256" key="5">
    <source>
        <dbReference type="ARBA" id="ARBA00022777"/>
    </source>
</evidence>
<feature type="binding site" evidence="8">
    <location>
        <position position="113"/>
    </location>
    <ligand>
        <name>ATP</name>
        <dbReference type="ChEBI" id="CHEBI:30616"/>
    </ligand>
</feature>
<evidence type="ECO:0000256" key="4">
    <source>
        <dbReference type="ARBA" id="ARBA00022741"/>
    </source>
</evidence>
<dbReference type="InterPro" id="IPR020472">
    <property type="entry name" value="WD40_PAC1"/>
</dbReference>
<dbReference type="InterPro" id="IPR019775">
    <property type="entry name" value="WD40_repeat_CS"/>
</dbReference>
<dbReference type="PROSITE" id="PS00107">
    <property type="entry name" value="PROTEIN_KINASE_ATP"/>
    <property type="match status" value="1"/>
</dbReference>
<dbReference type="PROSITE" id="PS50011">
    <property type="entry name" value="PROTEIN_KINASE_DOM"/>
    <property type="match status" value="1"/>
</dbReference>
<dbReference type="Gene3D" id="1.10.510.10">
    <property type="entry name" value="Transferase(Phosphotransferase) domain 1"/>
    <property type="match status" value="1"/>
</dbReference>
<organism evidence="12 13">
    <name type="scientific">Uabimicrobium amorphum</name>
    <dbReference type="NCBI Taxonomy" id="2596890"/>
    <lineage>
        <taxon>Bacteria</taxon>
        <taxon>Pseudomonadati</taxon>
        <taxon>Planctomycetota</taxon>
        <taxon>Candidatus Uabimicrobiia</taxon>
        <taxon>Candidatus Uabimicrobiales</taxon>
        <taxon>Candidatus Uabimicrobiaceae</taxon>
        <taxon>Candidatus Uabimicrobium</taxon>
    </lineage>
</organism>
<evidence type="ECO:0000259" key="11">
    <source>
        <dbReference type="PROSITE" id="PS50011"/>
    </source>
</evidence>
<dbReference type="Gene3D" id="3.30.200.20">
    <property type="entry name" value="Phosphorylase Kinase, domain 1"/>
    <property type="match status" value="1"/>
</dbReference>
<feature type="domain" description="Protein kinase" evidence="11">
    <location>
        <begin position="84"/>
        <end position="336"/>
    </location>
</feature>
<dbReference type="PROSITE" id="PS50082">
    <property type="entry name" value="WD_REPEATS_2"/>
    <property type="match status" value="3"/>
</dbReference>
<dbReference type="InterPro" id="IPR015943">
    <property type="entry name" value="WD40/YVTN_repeat-like_dom_sf"/>
</dbReference>
<dbReference type="SUPFAM" id="SSF50998">
    <property type="entry name" value="Quinoprotein alcohol dehydrogenase-like"/>
    <property type="match status" value="1"/>
</dbReference>
<dbReference type="EMBL" id="AP019860">
    <property type="protein sequence ID" value="BBM83751.1"/>
    <property type="molecule type" value="Genomic_DNA"/>
</dbReference>
<dbReference type="Gene3D" id="2.130.10.10">
    <property type="entry name" value="YVTN repeat-like/Quinoprotein amine dehydrogenase"/>
    <property type="match status" value="3"/>
</dbReference>
<feature type="coiled-coil region" evidence="9">
    <location>
        <begin position="377"/>
        <end position="411"/>
    </location>
</feature>
<dbReference type="InterPro" id="IPR011009">
    <property type="entry name" value="Kinase-like_dom_sf"/>
</dbReference>
<dbReference type="AlphaFoldDB" id="A0A5S9ILI3"/>
<protein>
    <submittedName>
        <fullName evidence="12">Serine/threonine-protein kinase PknB</fullName>
    </submittedName>
</protein>
<keyword evidence="5 12" id="KW-0418">Kinase</keyword>
<dbReference type="Pfam" id="PF00069">
    <property type="entry name" value="Pkinase"/>
    <property type="match status" value="1"/>
</dbReference>
<evidence type="ECO:0000256" key="10">
    <source>
        <dbReference type="SAM" id="Phobius"/>
    </source>
</evidence>
<dbReference type="PANTHER" id="PTHR43289">
    <property type="entry name" value="MITOGEN-ACTIVATED PROTEIN KINASE KINASE KINASE 20-RELATED"/>
    <property type="match status" value="1"/>
</dbReference>
<name>A0A5S9ILI3_UABAM</name>
<evidence type="ECO:0000256" key="7">
    <source>
        <dbReference type="PROSITE-ProRule" id="PRU00221"/>
    </source>
</evidence>
<dbReference type="SUPFAM" id="SSF82171">
    <property type="entry name" value="DPP6 N-terminal domain-like"/>
    <property type="match status" value="1"/>
</dbReference>
<accession>A0A5S9ILI3</accession>
<dbReference type="PRINTS" id="PR00320">
    <property type="entry name" value="GPROTEINBRPT"/>
</dbReference>
<dbReference type="KEGG" id="uam:UABAM_02105"/>
<keyword evidence="3" id="KW-0677">Repeat</keyword>
<evidence type="ECO:0000313" key="12">
    <source>
        <dbReference type="EMBL" id="BBM83751.1"/>
    </source>
</evidence>
<dbReference type="PROSITE" id="PS00108">
    <property type="entry name" value="PROTEIN_KINASE_ST"/>
    <property type="match status" value="1"/>
</dbReference>
<evidence type="ECO:0000256" key="6">
    <source>
        <dbReference type="ARBA" id="ARBA00022840"/>
    </source>
</evidence>
<dbReference type="Proteomes" id="UP000326354">
    <property type="component" value="Chromosome"/>
</dbReference>
<reference evidence="12 13" key="1">
    <citation type="submission" date="2019-08" db="EMBL/GenBank/DDBJ databases">
        <title>Complete genome sequence of Candidatus Uab amorphum.</title>
        <authorList>
            <person name="Shiratori T."/>
            <person name="Suzuki S."/>
            <person name="Kakizawa Y."/>
            <person name="Ishida K."/>
        </authorList>
    </citation>
    <scope>NUCLEOTIDE SEQUENCE [LARGE SCALE GENOMIC DNA]</scope>
    <source>
        <strain evidence="12 13">SRT547</strain>
    </source>
</reference>
<feature type="repeat" description="WD" evidence="7">
    <location>
        <begin position="1070"/>
        <end position="1105"/>
    </location>
</feature>
<keyword evidence="13" id="KW-1185">Reference proteome</keyword>
<dbReference type="SMART" id="SM00320">
    <property type="entry name" value="WD40"/>
    <property type="match status" value="5"/>
</dbReference>
<evidence type="ECO:0000256" key="1">
    <source>
        <dbReference type="ARBA" id="ARBA00022574"/>
    </source>
</evidence>
<dbReference type="CDD" id="cd14014">
    <property type="entry name" value="STKc_PknB_like"/>
    <property type="match status" value="1"/>
</dbReference>
<keyword evidence="2" id="KW-0808">Transferase</keyword>
<dbReference type="InterPro" id="IPR011047">
    <property type="entry name" value="Quinoprotein_ADH-like_sf"/>
</dbReference>
<keyword evidence="4 8" id="KW-0547">Nucleotide-binding</keyword>
<feature type="transmembrane region" description="Helical" evidence="10">
    <location>
        <begin position="360"/>
        <end position="381"/>
    </location>
</feature>
<dbReference type="PROSITE" id="PS00678">
    <property type="entry name" value="WD_REPEATS_1"/>
    <property type="match status" value="1"/>
</dbReference>
<dbReference type="InterPro" id="IPR008271">
    <property type="entry name" value="Ser/Thr_kinase_AS"/>
</dbReference>
<evidence type="ECO:0000256" key="9">
    <source>
        <dbReference type="SAM" id="Coils"/>
    </source>
</evidence>
<dbReference type="GO" id="GO:0005524">
    <property type="term" value="F:ATP binding"/>
    <property type="evidence" value="ECO:0007669"/>
    <property type="project" value="UniProtKB-UniRule"/>
</dbReference>
<dbReference type="GO" id="GO:0004674">
    <property type="term" value="F:protein serine/threonine kinase activity"/>
    <property type="evidence" value="ECO:0007669"/>
    <property type="project" value="TreeGrafter"/>
</dbReference>